<reference evidence="1 2" key="1">
    <citation type="submission" date="2019-10" db="EMBL/GenBank/DDBJ databases">
        <title>Rubrobacter sp nov SCSIO 52915 isolated from a deep-sea sediment in the South China Sea.</title>
        <authorList>
            <person name="Chen R.W."/>
        </authorList>
    </citation>
    <scope>NUCLEOTIDE SEQUENCE [LARGE SCALE GENOMIC DNA]</scope>
    <source>
        <strain evidence="1 2">SCSIO 52915</strain>
    </source>
</reference>
<evidence type="ECO:0008006" key="3">
    <source>
        <dbReference type="Google" id="ProtNLM"/>
    </source>
</evidence>
<evidence type="ECO:0000313" key="2">
    <source>
        <dbReference type="Proteomes" id="UP000502706"/>
    </source>
</evidence>
<dbReference type="Proteomes" id="UP000502706">
    <property type="component" value="Chromosome"/>
</dbReference>
<name>A0A6G8PZL8_9ACTN</name>
<accession>A0A6G8PZL8</accession>
<organism evidence="1 2">
    <name type="scientific">Rubrobacter marinus</name>
    <dbReference type="NCBI Taxonomy" id="2653852"/>
    <lineage>
        <taxon>Bacteria</taxon>
        <taxon>Bacillati</taxon>
        <taxon>Actinomycetota</taxon>
        <taxon>Rubrobacteria</taxon>
        <taxon>Rubrobacterales</taxon>
        <taxon>Rubrobacteraceae</taxon>
        <taxon>Rubrobacter</taxon>
    </lineage>
</organism>
<evidence type="ECO:0000313" key="1">
    <source>
        <dbReference type="EMBL" id="QIN79635.1"/>
    </source>
</evidence>
<dbReference type="EMBL" id="CP045121">
    <property type="protein sequence ID" value="QIN79635.1"/>
    <property type="molecule type" value="Genomic_DNA"/>
</dbReference>
<protein>
    <recommendedName>
        <fullName evidence="3">HNH endonuclease</fullName>
    </recommendedName>
</protein>
<dbReference type="AlphaFoldDB" id="A0A6G8PZL8"/>
<dbReference type="KEGG" id="rmar:GBA65_15120"/>
<dbReference type="RefSeq" id="WP_166397308.1">
    <property type="nucleotide sequence ID" value="NZ_CP045121.1"/>
</dbReference>
<keyword evidence="2" id="KW-1185">Reference proteome</keyword>
<gene>
    <name evidence="1" type="ORF">GBA65_15120</name>
</gene>
<proteinExistence type="predicted"/>
<sequence>MAKSQPVRDWGDANRKMEAEGCCRNCGGEQELQRAHLVPRRYDPLVRGPRGARLRYVPAAAICPLCLWCHADFDRGNLSLLGKLFVSELRYAIRVLGKHRARRRLGGRRLG</sequence>